<feature type="compositionally biased region" description="Basic and acidic residues" evidence="1">
    <location>
        <begin position="163"/>
        <end position="174"/>
    </location>
</feature>
<proteinExistence type="predicted"/>
<protein>
    <recommendedName>
        <fullName evidence="3">MIT domain-containing protein</fullName>
    </recommendedName>
</protein>
<evidence type="ECO:0000256" key="1">
    <source>
        <dbReference type="SAM" id="MobiDB-lite"/>
    </source>
</evidence>
<evidence type="ECO:0008006" key="3">
    <source>
        <dbReference type="Google" id="ProtNLM"/>
    </source>
</evidence>
<name>A0A7S4C730_9EUGL</name>
<sequence>MSDTAANDSPRAPVPAPAPVAGIPIGGDLVGMEPGSRLGDQPGDIIPPTHICKKGFRDALKRGDKQFEKGKYNTCITRYESAMKNWIDQTGSPGRTYVVRALDTHTADKRAKCQVLRRAMEFVVNQPDPGQIPRSRPAPPPPLPSDADAQPDADPQAEPAVETPRKKGPMERLKSLKLSEAFKRIGSGSRSSSARGTQGEGH</sequence>
<accession>A0A7S4C730</accession>
<gene>
    <name evidence="2" type="ORF">EGYM00163_LOCUS108</name>
</gene>
<evidence type="ECO:0000313" key="2">
    <source>
        <dbReference type="EMBL" id="CAE0788995.1"/>
    </source>
</evidence>
<dbReference type="AlphaFoldDB" id="A0A7S4C730"/>
<feature type="compositionally biased region" description="Low complexity" evidence="1">
    <location>
        <begin position="145"/>
        <end position="160"/>
    </location>
</feature>
<feature type="region of interest" description="Disordered" evidence="1">
    <location>
        <begin position="1"/>
        <end position="46"/>
    </location>
</feature>
<dbReference type="EMBL" id="HBJA01000464">
    <property type="protein sequence ID" value="CAE0788995.1"/>
    <property type="molecule type" value="Transcribed_RNA"/>
</dbReference>
<organism evidence="2">
    <name type="scientific">Eutreptiella gymnastica</name>
    <dbReference type="NCBI Taxonomy" id="73025"/>
    <lineage>
        <taxon>Eukaryota</taxon>
        <taxon>Discoba</taxon>
        <taxon>Euglenozoa</taxon>
        <taxon>Euglenida</taxon>
        <taxon>Spirocuta</taxon>
        <taxon>Euglenophyceae</taxon>
        <taxon>Eutreptiales</taxon>
        <taxon>Eutreptiaceae</taxon>
        <taxon>Eutreptiella</taxon>
    </lineage>
</organism>
<feature type="region of interest" description="Disordered" evidence="1">
    <location>
        <begin position="124"/>
        <end position="202"/>
    </location>
</feature>
<feature type="compositionally biased region" description="Low complexity" evidence="1">
    <location>
        <begin position="184"/>
        <end position="196"/>
    </location>
</feature>
<reference evidence="2" key="1">
    <citation type="submission" date="2021-01" db="EMBL/GenBank/DDBJ databases">
        <authorList>
            <person name="Corre E."/>
            <person name="Pelletier E."/>
            <person name="Niang G."/>
            <person name="Scheremetjew M."/>
            <person name="Finn R."/>
            <person name="Kale V."/>
            <person name="Holt S."/>
            <person name="Cochrane G."/>
            <person name="Meng A."/>
            <person name="Brown T."/>
            <person name="Cohen L."/>
        </authorList>
    </citation>
    <scope>NUCLEOTIDE SEQUENCE</scope>
    <source>
        <strain evidence="2">CCMP1594</strain>
    </source>
</reference>